<evidence type="ECO:0000313" key="5">
    <source>
        <dbReference type="Proteomes" id="UP001152797"/>
    </source>
</evidence>
<dbReference type="EMBL" id="CAMXCT010005090">
    <property type="protein sequence ID" value="CAI4011354.1"/>
    <property type="molecule type" value="Genomic_DNA"/>
</dbReference>
<evidence type="ECO:0000313" key="4">
    <source>
        <dbReference type="EMBL" id="CAL4798666.1"/>
    </source>
</evidence>
<feature type="compositionally biased region" description="Basic and acidic residues" evidence="2">
    <location>
        <begin position="40"/>
        <end position="55"/>
    </location>
</feature>
<protein>
    <submittedName>
        <fullName evidence="4">MORN repeat-containing protein 5</fullName>
    </submittedName>
</protein>
<feature type="region of interest" description="Disordered" evidence="2">
    <location>
        <begin position="29"/>
        <end position="55"/>
    </location>
</feature>
<accession>A0A9P1GIC8</accession>
<reference evidence="3" key="1">
    <citation type="submission" date="2022-10" db="EMBL/GenBank/DDBJ databases">
        <authorList>
            <person name="Chen Y."/>
            <person name="Dougan E. K."/>
            <person name="Chan C."/>
            <person name="Rhodes N."/>
            <person name="Thang M."/>
        </authorList>
    </citation>
    <scope>NUCLEOTIDE SEQUENCE</scope>
</reference>
<organism evidence="3">
    <name type="scientific">Cladocopium goreaui</name>
    <dbReference type="NCBI Taxonomy" id="2562237"/>
    <lineage>
        <taxon>Eukaryota</taxon>
        <taxon>Sar</taxon>
        <taxon>Alveolata</taxon>
        <taxon>Dinophyceae</taxon>
        <taxon>Suessiales</taxon>
        <taxon>Symbiodiniaceae</taxon>
        <taxon>Cladocopium</taxon>
    </lineage>
</organism>
<dbReference type="OrthoDB" id="406472at2759"/>
<gene>
    <name evidence="3" type="ORF">C1SCF055_LOCUS36527</name>
</gene>
<evidence type="ECO:0000256" key="2">
    <source>
        <dbReference type="SAM" id="MobiDB-lite"/>
    </source>
</evidence>
<dbReference type="Gene3D" id="2.20.110.10">
    <property type="entry name" value="Histone H3 K4-specific methyltransferase SET7/9 N-terminal domain"/>
    <property type="match status" value="1"/>
</dbReference>
<dbReference type="Pfam" id="PF02493">
    <property type="entry name" value="MORN"/>
    <property type="match status" value="2"/>
</dbReference>
<dbReference type="Proteomes" id="UP001152797">
    <property type="component" value="Unassembled WGS sequence"/>
</dbReference>
<sequence length="55" mass="6360">MSGKYVWPDGRTYHGGWKEGQRAGQAVYTNAQGQSRKGIWKNDKVERWLDDPPRP</sequence>
<dbReference type="AlphaFoldDB" id="A0A9P1GIC8"/>
<dbReference type="SUPFAM" id="SSF82185">
    <property type="entry name" value="Histone H3 K4-specific methyltransferase SET7/9 N-terminal domain"/>
    <property type="match status" value="1"/>
</dbReference>
<evidence type="ECO:0000313" key="3">
    <source>
        <dbReference type="EMBL" id="CAI4011354.1"/>
    </source>
</evidence>
<reference evidence="4 5" key="2">
    <citation type="submission" date="2024-05" db="EMBL/GenBank/DDBJ databases">
        <authorList>
            <person name="Chen Y."/>
            <person name="Shah S."/>
            <person name="Dougan E. K."/>
            <person name="Thang M."/>
            <person name="Chan C."/>
        </authorList>
    </citation>
    <scope>NUCLEOTIDE SEQUENCE [LARGE SCALE GENOMIC DNA]</scope>
</reference>
<keyword evidence="5" id="KW-1185">Reference proteome</keyword>
<keyword evidence="1" id="KW-0677">Repeat</keyword>
<evidence type="ECO:0000256" key="1">
    <source>
        <dbReference type="ARBA" id="ARBA00022737"/>
    </source>
</evidence>
<comment type="caution">
    <text evidence="3">The sequence shown here is derived from an EMBL/GenBank/DDBJ whole genome shotgun (WGS) entry which is preliminary data.</text>
</comment>
<dbReference type="EMBL" id="CAMXCT030005090">
    <property type="protein sequence ID" value="CAL4798666.1"/>
    <property type="molecule type" value="Genomic_DNA"/>
</dbReference>
<dbReference type="InterPro" id="IPR003409">
    <property type="entry name" value="MORN"/>
</dbReference>
<dbReference type="EMBL" id="CAMXCT020005090">
    <property type="protein sequence ID" value="CAL1164729.1"/>
    <property type="molecule type" value="Genomic_DNA"/>
</dbReference>
<name>A0A9P1GIC8_9DINO</name>
<proteinExistence type="predicted"/>